<gene>
    <name evidence="7" type="ORF">E5K02_08800</name>
</gene>
<dbReference type="Proteomes" id="UP000298471">
    <property type="component" value="Unassembled WGS sequence"/>
</dbReference>
<keyword evidence="3" id="KW-0731">Sigma factor</keyword>
<reference evidence="7 8" key="1">
    <citation type="submission" date="2019-04" db="EMBL/GenBank/DDBJ databases">
        <authorList>
            <person name="Feng G."/>
            <person name="Zhang J."/>
            <person name="Zhu H."/>
        </authorList>
    </citation>
    <scope>NUCLEOTIDE SEQUENCE [LARGE SCALE GENOMIC DNA]</scope>
    <source>
        <strain evidence="7 8">9PBR-1</strain>
    </source>
</reference>
<dbReference type="SUPFAM" id="SSF88659">
    <property type="entry name" value="Sigma3 and sigma4 domains of RNA polymerase sigma factors"/>
    <property type="match status" value="1"/>
</dbReference>
<sequence>MFEPSFILPWALYIWCKQRAVAPNNLLALFERIQQDDYQAFEQLFEAHWRDLYRYAHKVLRDAPAAEDITQELFCDLWANRRQLLVRTNAPGYLLGALRKKILTRFRDADIRARHHKLLGAAQEPGVEVTFRRLVSQDTLRAIQHQAQLLPPKEKEVFLLGMVDDFSVKEIAERFATSEQTVRNQLNSALHKLSPFLTKLLS</sequence>
<dbReference type="InterPro" id="IPR014284">
    <property type="entry name" value="RNA_pol_sigma-70_dom"/>
</dbReference>
<dbReference type="GO" id="GO:0006352">
    <property type="term" value="P:DNA-templated transcription initiation"/>
    <property type="evidence" value="ECO:0007669"/>
    <property type="project" value="InterPro"/>
</dbReference>
<keyword evidence="4" id="KW-0804">Transcription</keyword>
<protein>
    <submittedName>
        <fullName evidence="7">Sigma-70 family RNA polymerase sigma factor</fullName>
    </submittedName>
</protein>
<dbReference type="Gene3D" id="1.10.10.10">
    <property type="entry name" value="Winged helix-like DNA-binding domain superfamily/Winged helix DNA-binding domain"/>
    <property type="match status" value="1"/>
</dbReference>
<evidence type="ECO:0000313" key="8">
    <source>
        <dbReference type="Proteomes" id="UP000298471"/>
    </source>
</evidence>
<dbReference type="Pfam" id="PF08281">
    <property type="entry name" value="Sigma70_r4_2"/>
    <property type="match status" value="1"/>
</dbReference>
<dbReference type="AlphaFoldDB" id="A0A4Z0QIJ6"/>
<keyword evidence="8" id="KW-1185">Reference proteome</keyword>
<dbReference type="InterPro" id="IPR007627">
    <property type="entry name" value="RNA_pol_sigma70_r2"/>
</dbReference>
<evidence type="ECO:0000259" key="5">
    <source>
        <dbReference type="Pfam" id="PF04542"/>
    </source>
</evidence>
<dbReference type="OrthoDB" id="764811at2"/>
<evidence type="ECO:0000256" key="1">
    <source>
        <dbReference type="ARBA" id="ARBA00010641"/>
    </source>
</evidence>
<dbReference type="NCBIfam" id="TIGR02937">
    <property type="entry name" value="sigma70-ECF"/>
    <property type="match status" value="1"/>
</dbReference>
<dbReference type="InterPro" id="IPR013249">
    <property type="entry name" value="RNA_pol_sigma70_r4_t2"/>
</dbReference>
<comment type="caution">
    <text evidence="7">The sequence shown here is derived from an EMBL/GenBank/DDBJ whole genome shotgun (WGS) entry which is preliminary data.</text>
</comment>
<organism evidence="7 8">
    <name type="scientific">Hymenobacter metallicola</name>
    <dbReference type="NCBI Taxonomy" id="2563114"/>
    <lineage>
        <taxon>Bacteria</taxon>
        <taxon>Pseudomonadati</taxon>
        <taxon>Bacteroidota</taxon>
        <taxon>Cytophagia</taxon>
        <taxon>Cytophagales</taxon>
        <taxon>Hymenobacteraceae</taxon>
        <taxon>Hymenobacter</taxon>
    </lineage>
</organism>
<accession>A0A4Z0QIJ6</accession>
<feature type="domain" description="RNA polymerase sigma-70 region 2" evidence="5">
    <location>
        <begin position="44"/>
        <end position="109"/>
    </location>
</feature>
<name>A0A4Z0QIJ6_9BACT</name>
<dbReference type="InterPro" id="IPR036388">
    <property type="entry name" value="WH-like_DNA-bd_sf"/>
</dbReference>
<keyword evidence="2" id="KW-0805">Transcription regulation</keyword>
<dbReference type="PANTHER" id="PTHR43133">
    <property type="entry name" value="RNA POLYMERASE ECF-TYPE SIGMA FACTO"/>
    <property type="match status" value="1"/>
</dbReference>
<evidence type="ECO:0000256" key="2">
    <source>
        <dbReference type="ARBA" id="ARBA00023015"/>
    </source>
</evidence>
<dbReference type="PANTHER" id="PTHR43133:SF46">
    <property type="entry name" value="RNA POLYMERASE SIGMA-70 FACTOR ECF SUBFAMILY"/>
    <property type="match status" value="1"/>
</dbReference>
<evidence type="ECO:0000259" key="6">
    <source>
        <dbReference type="Pfam" id="PF08281"/>
    </source>
</evidence>
<dbReference type="InterPro" id="IPR039425">
    <property type="entry name" value="RNA_pol_sigma-70-like"/>
</dbReference>
<dbReference type="Pfam" id="PF04542">
    <property type="entry name" value="Sigma70_r2"/>
    <property type="match status" value="1"/>
</dbReference>
<dbReference type="Gene3D" id="1.10.1740.10">
    <property type="match status" value="1"/>
</dbReference>
<dbReference type="InterPro" id="IPR013325">
    <property type="entry name" value="RNA_pol_sigma_r2"/>
</dbReference>
<comment type="similarity">
    <text evidence="1">Belongs to the sigma-70 factor family. ECF subfamily.</text>
</comment>
<dbReference type="EMBL" id="SRMB01000001">
    <property type="protein sequence ID" value="TGE29535.1"/>
    <property type="molecule type" value="Genomic_DNA"/>
</dbReference>
<dbReference type="SUPFAM" id="SSF88946">
    <property type="entry name" value="Sigma2 domain of RNA polymerase sigma factors"/>
    <property type="match status" value="1"/>
</dbReference>
<evidence type="ECO:0000256" key="3">
    <source>
        <dbReference type="ARBA" id="ARBA00023082"/>
    </source>
</evidence>
<evidence type="ECO:0000256" key="4">
    <source>
        <dbReference type="ARBA" id="ARBA00023163"/>
    </source>
</evidence>
<dbReference type="InterPro" id="IPR013324">
    <property type="entry name" value="RNA_pol_sigma_r3/r4-like"/>
</dbReference>
<proteinExistence type="inferred from homology"/>
<dbReference type="GO" id="GO:0003677">
    <property type="term" value="F:DNA binding"/>
    <property type="evidence" value="ECO:0007669"/>
    <property type="project" value="InterPro"/>
</dbReference>
<dbReference type="GO" id="GO:0016987">
    <property type="term" value="F:sigma factor activity"/>
    <property type="evidence" value="ECO:0007669"/>
    <property type="project" value="UniProtKB-KW"/>
</dbReference>
<feature type="domain" description="RNA polymerase sigma factor 70 region 4 type 2" evidence="6">
    <location>
        <begin position="141"/>
        <end position="193"/>
    </location>
</feature>
<evidence type="ECO:0000313" key="7">
    <source>
        <dbReference type="EMBL" id="TGE29535.1"/>
    </source>
</evidence>